<organism evidence="2 3">
    <name type="scientific">Dictyocaulus viviparus</name>
    <name type="common">Bovine lungworm</name>
    <dbReference type="NCBI Taxonomy" id="29172"/>
    <lineage>
        <taxon>Eukaryota</taxon>
        <taxon>Metazoa</taxon>
        <taxon>Ecdysozoa</taxon>
        <taxon>Nematoda</taxon>
        <taxon>Chromadorea</taxon>
        <taxon>Rhabditida</taxon>
        <taxon>Rhabditina</taxon>
        <taxon>Rhabditomorpha</taxon>
        <taxon>Strongyloidea</taxon>
        <taxon>Metastrongylidae</taxon>
        <taxon>Dictyocaulus</taxon>
    </lineage>
</organism>
<feature type="compositionally biased region" description="Polar residues" evidence="1">
    <location>
        <begin position="65"/>
        <end position="78"/>
    </location>
</feature>
<reference evidence="3" key="2">
    <citation type="journal article" date="2016" name="Sci. Rep.">
        <title>Dictyocaulus viviparus genome, variome and transcriptome elucidate lungworm biology and support future intervention.</title>
        <authorList>
            <person name="McNulty S.N."/>
            <person name="Strube C."/>
            <person name="Rosa B.A."/>
            <person name="Martin J.C."/>
            <person name="Tyagi R."/>
            <person name="Choi Y.J."/>
            <person name="Wang Q."/>
            <person name="Hallsworth Pepin K."/>
            <person name="Zhang X."/>
            <person name="Ozersky P."/>
            <person name="Wilson R.K."/>
            <person name="Sternberg P.W."/>
            <person name="Gasser R.B."/>
            <person name="Mitreva M."/>
        </authorList>
    </citation>
    <scope>NUCLEOTIDE SEQUENCE [LARGE SCALE GENOMIC DNA]</scope>
    <source>
        <strain evidence="3">HannoverDv2000</strain>
    </source>
</reference>
<protein>
    <submittedName>
        <fullName evidence="2">Uncharacterized protein</fullName>
    </submittedName>
</protein>
<proteinExistence type="predicted"/>
<dbReference type="OrthoDB" id="5869404at2759"/>
<name>A0A0D8Y1K7_DICVI</name>
<accession>A0A0D8Y1K7</accession>
<evidence type="ECO:0000313" key="2">
    <source>
        <dbReference type="EMBL" id="KJH48486.1"/>
    </source>
</evidence>
<feature type="region of interest" description="Disordered" evidence="1">
    <location>
        <begin position="58"/>
        <end position="78"/>
    </location>
</feature>
<keyword evidence="3" id="KW-1185">Reference proteome</keyword>
<gene>
    <name evidence="2" type="ORF">DICVIV_05397</name>
</gene>
<evidence type="ECO:0000313" key="3">
    <source>
        <dbReference type="Proteomes" id="UP000053766"/>
    </source>
</evidence>
<sequence length="78" mass="8727">MDLLREKNDVVPERTASICCLRTLLDSACEEGTMLARQDEMCPSVINTLDGGLRKKRHTEYDRISGNNATPEQSAFNP</sequence>
<dbReference type="EMBL" id="KN716266">
    <property type="protein sequence ID" value="KJH48486.1"/>
    <property type="molecule type" value="Genomic_DNA"/>
</dbReference>
<reference evidence="2 3" key="1">
    <citation type="submission" date="2013-11" db="EMBL/GenBank/DDBJ databases">
        <title>Draft genome of the bovine lungworm Dictyocaulus viviparus.</title>
        <authorList>
            <person name="Mitreva M."/>
        </authorList>
    </citation>
    <scope>NUCLEOTIDE SEQUENCE [LARGE SCALE GENOMIC DNA]</scope>
    <source>
        <strain evidence="2 3">HannoverDv2000</strain>
    </source>
</reference>
<dbReference type="STRING" id="29172.A0A0D8Y1K7"/>
<dbReference type="AlphaFoldDB" id="A0A0D8Y1K7"/>
<dbReference type="Proteomes" id="UP000053766">
    <property type="component" value="Unassembled WGS sequence"/>
</dbReference>
<evidence type="ECO:0000256" key="1">
    <source>
        <dbReference type="SAM" id="MobiDB-lite"/>
    </source>
</evidence>